<reference evidence="1" key="1">
    <citation type="submission" date="2025-08" db="UniProtKB">
        <authorList>
            <consortium name="RefSeq"/>
        </authorList>
    </citation>
    <scope>IDENTIFICATION</scope>
    <source>
        <tissue evidence="1">Whole insect</tissue>
    </source>
</reference>
<dbReference type="RefSeq" id="XP_028155172.1">
    <property type="nucleotide sequence ID" value="XM_028299371.1"/>
</dbReference>
<dbReference type="PANTHER" id="PTHR47510:SF3">
    <property type="entry name" value="ENDO_EXONUCLEASE_PHOSPHATASE DOMAIN-CONTAINING PROTEIN"/>
    <property type="match status" value="1"/>
</dbReference>
<dbReference type="AlphaFoldDB" id="A0A6P7H956"/>
<gene>
    <name evidence="1" type="primary">LOC114348917</name>
</gene>
<proteinExistence type="predicted"/>
<accession>A0A6P7H956</accession>
<protein>
    <submittedName>
        <fullName evidence="1">Uncharacterized protein LOC114348917</fullName>
    </submittedName>
</protein>
<dbReference type="PANTHER" id="PTHR47510">
    <property type="entry name" value="REVERSE TRANSCRIPTASE DOMAIN-CONTAINING PROTEIN"/>
    <property type="match status" value="1"/>
</dbReference>
<sequence>MTSGPDKIPSFLIKDCAGAFVIPLTKIINLSIQQMKYPELWKEARVCPIFKAGVKSEIENYRAVSILSNFSKVFEIVLYNRILSSVQLYISSHQHGFVNKRSTVTNLVYFTQYLSEVIDDNGQVDDI</sequence>
<name>A0A6P7H956_DIAVI</name>
<organism evidence="1">
    <name type="scientific">Diabrotica virgifera virgifera</name>
    <name type="common">western corn rootworm</name>
    <dbReference type="NCBI Taxonomy" id="50390"/>
    <lineage>
        <taxon>Eukaryota</taxon>
        <taxon>Metazoa</taxon>
        <taxon>Ecdysozoa</taxon>
        <taxon>Arthropoda</taxon>
        <taxon>Hexapoda</taxon>
        <taxon>Insecta</taxon>
        <taxon>Pterygota</taxon>
        <taxon>Neoptera</taxon>
        <taxon>Endopterygota</taxon>
        <taxon>Coleoptera</taxon>
        <taxon>Polyphaga</taxon>
        <taxon>Cucujiformia</taxon>
        <taxon>Chrysomeloidea</taxon>
        <taxon>Chrysomelidae</taxon>
        <taxon>Galerucinae</taxon>
        <taxon>Diabroticina</taxon>
        <taxon>Diabroticites</taxon>
        <taxon>Diabrotica</taxon>
    </lineage>
</organism>
<evidence type="ECO:0000313" key="1">
    <source>
        <dbReference type="RefSeq" id="XP_028155172.1"/>
    </source>
</evidence>
<dbReference type="InParanoid" id="A0A6P7H956"/>